<evidence type="ECO:0000259" key="1">
    <source>
        <dbReference type="Pfam" id="PF16064"/>
    </source>
</evidence>
<accession>A0ABD1E1Q3</accession>
<dbReference type="PANTHER" id="PTHR34153">
    <property type="entry name" value="SI:CH211-262H13.3-RELATED-RELATED"/>
    <property type="match status" value="1"/>
</dbReference>
<comment type="caution">
    <text evidence="2">The sequence shown here is derived from an EMBL/GenBank/DDBJ whole genome shotgun (WGS) entry which is preliminary data.</text>
</comment>
<feature type="domain" description="DUF4806" evidence="1">
    <location>
        <begin position="86"/>
        <end position="163"/>
    </location>
</feature>
<dbReference type="AlphaFoldDB" id="A0ABD1E1Q3"/>
<keyword evidence="3" id="KW-1185">Reference proteome</keyword>
<evidence type="ECO:0000313" key="3">
    <source>
        <dbReference type="Proteomes" id="UP001566132"/>
    </source>
</evidence>
<dbReference type="InterPro" id="IPR032071">
    <property type="entry name" value="DUF4806"/>
</dbReference>
<sequence>MILLYPLPLYSSSPLHSRSNFHSPLSNSRNIQYNDTIAFRKFLAKSVITLLKRTANFDTRLKRIEKEVSNSTRSNSIISESEDEESTLPLKDVEQLQEFETMLHDKETFKKMIERFKCCKNKKVTTVTNAVLRKLITDELAMEYSWQGRKGKKSINKLSRLSQFIKKVVRVNCASCTDSKIESAAGYWFAQAKSRIQRQKGAATPAITTGLDK</sequence>
<dbReference type="Pfam" id="PF16064">
    <property type="entry name" value="DUF4806"/>
    <property type="match status" value="1"/>
</dbReference>
<organism evidence="2 3">
    <name type="scientific">Hypothenemus hampei</name>
    <name type="common">Coffee berry borer</name>
    <dbReference type="NCBI Taxonomy" id="57062"/>
    <lineage>
        <taxon>Eukaryota</taxon>
        <taxon>Metazoa</taxon>
        <taxon>Ecdysozoa</taxon>
        <taxon>Arthropoda</taxon>
        <taxon>Hexapoda</taxon>
        <taxon>Insecta</taxon>
        <taxon>Pterygota</taxon>
        <taxon>Neoptera</taxon>
        <taxon>Endopterygota</taxon>
        <taxon>Coleoptera</taxon>
        <taxon>Polyphaga</taxon>
        <taxon>Cucujiformia</taxon>
        <taxon>Curculionidae</taxon>
        <taxon>Scolytinae</taxon>
        <taxon>Hypothenemus</taxon>
    </lineage>
</organism>
<dbReference type="Proteomes" id="UP001566132">
    <property type="component" value="Unassembled WGS sequence"/>
</dbReference>
<evidence type="ECO:0000313" key="2">
    <source>
        <dbReference type="EMBL" id="KAL1488618.1"/>
    </source>
</evidence>
<dbReference type="EMBL" id="JBDJPC010000013">
    <property type="protein sequence ID" value="KAL1488618.1"/>
    <property type="molecule type" value="Genomic_DNA"/>
</dbReference>
<gene>
    <name evidence="2" type="ORF">ABEB36_014421</name>
</gene>
<name>A0ABD1E1Q3_HYPHA</name>
<dbReference type="PANTHER" id="PTHR34153:SF2">
    <property type="entry name" value="SI:CH211-262H13.3-RELATED"/>
    <property type="match status" value="1"/>
</dbReference>
<proteinExistence type="predicted"/>
<protein>
    <recommendedName>
        <fullName evidence="1">DUF4806 domain-containing protein</fullName>
    </recommendedName>
</protein>
<reference evidence="2 3" key="1">
    <citation type="submission" date="2024-05" db="EMBL/GenBank/DDBJ databases">
        <title>Genetic variation in Jamaican populations of the coffee berry borer (Hypothenemus hampei).</title>
        <authorList>
            <person name="Errbii M."/>
            <person name="Myrie A."/>
        </authorList>
    </citation>
    <scope>NUCLEOTIDE SEQUENCE [LARGE SCALE GENOMIC DNA]</scope>
    <source>
        <strain evidence="2">JA-Hopewell-2020-01-JO</strain>
        <tissue evidence="2">Whole body</tissue>
    </source>
</reference>